<sequence>MEISTKVQIVTKTTTYHPPLAISSFPSVPLITPFARPANCGGIYARDPGDILVIDEQPESSSCYPPGFATDESSFFSPGLACPSGYWSACMESTGVNTITTVTCCPIYRSDVSLSCVDPATLAGVWKSQFCTFIPARSVPVPVTRSSNGRTSTTTSTLVNPGGINAFGIRMVYQSSDVVTASSSSSSSSPSSSTAANLGPDSAGGSGLSTGGTIAIAVVIPVAVIAAIIGFFLLRKSRRARAAQPAALPAQIEENPHKPSPYYDYKPIFAAHQYHGGELPTNQASAELPASSESPVELPAEAQRHEMR</sequence>
<dbReference type="EMBL" id="MU864965">
    <property type="protein sequence ID" value="KAK4462991.1"/>
    <property type="molecule type" value="Genomic_DNA"/>
</dbReference>
<feature type="region of interest" description="Disordered" evidence="1">
    <location>
        <begin position="183"/>
        <end position="204"/>
    </location>
</feature>
<name>A0AAV9HT87_9PEZI</name>
<reference evidence="3" key="1">
    <citation type="journal article" date="2023" name="Mol. Phylogenet. Evol.">
        <title>Genome-scale phylogeny and comparative genomics of the fungal order Sordariales.</title>
        <authorList>
            <person name="Hensen N."/>
            <person name="Bonometti L."/>
            <person name="Westerberg I."/>
            <person name="Brannstrom I.O."/>
            <person name="Guillou S."/>
            <person name="Cros-Aarteil S."/>
            <person name="Calhoun S."/>
            <person name="Haridas S."/>
            <person name="Kuo A."/>
            <person name="Mondo S."/>
            <person name="Pangilinan J."/>
            <person name="Riley R."/>
            <person name="LaButti K."/>
            <person name="Andreopoulos B."/>
            <person name="Lipzen A."/>
            <person name="Chen C."/>
            <person name="Yan M."/>
            <person name="Daum C."/>
            <person name="Ng V."/>
            <person name="Clum A."/>
            <person name="Steindorff A."/>
            <person name="Ohm R.A."/>
            <person name="Martin F."/>
            <person name="Silar P."/>
            <person name="Natvig D.O."/>
            <person name="Lalanne C."/>
            <person name="Gautier V."/>
            <person name="Ament-Velasquez S.L."/>
            <person name="Kruys A."/>
            <person name="Hutchinson M.I."/>
            <person name="Powell A.J."/>
            <person name="Barry K."/>
            <person name="Miller A.N."/>
            <person name="Grigoriev I.V."/>
            <person name="Debuchy R."/>
            <person name="Gladieux P."/>
            <person name="Hiltunen Thoren M."/>
            <person name="Johannesson H."/>
        </authorList>
    </citation>
    <scope>NUCLEOTIDE SEQUENCE</scope>
    <source>
        <strain evidence="3">PSN324</strain>
    </source>
</reference>
<protein>
    <submittedName>
        <fullName evidence="3">Uncharacterized protein</fullName>
    </submittedName>
</protein>
<comment type="caution">
    <text evidence="3">The sequence shown here is derived from an EMBL/GenBank/DDBJ whole genome shotgun (WGS) entry which is preliminary data.</text>
</comment>
<feature type="region of interest" description="Disordered" evidence="1">
    <location>
        <begin position="279"/>
        <end position="308"/>
    </location>
</feature>
<evidence type="ECO:0000256" key="1">
    <source>
        <dbReference type="SAM" id="MobiDB-lite"/>
    </source>
</evidence>
<reference evidence="3" key="2">
    <citation type="submission" date="2023-06" db="EMBL/GenBank/DDBJ databases">
        <authorList>
            <consortium name="Lawrence Berkeley National Laboratory"/>
            <person name="Mondo S.J."/>
            <person name="Hensen N."/>
            <person name="Bonometti L."/>
            <person name="Westerberg I."/>
            <person name="Brannstrom I.O."/>
            <person name="Guillou S."/>
            <person name="Cros-Aarteil S."/>
            <person name="Calhoun S."/>
            <person name="Haridas S."/>
            <person name="Kuo A."/>
            <person name="Pangilinan J."/>
            <person name="Riley R."/>
            <person name="Labutti K."/>
            <person name="Andreopoulos B."/>
            <person name="Lipzen A."/>
            <person name="Chen C."/>
            <person name="Yanf M."/>
            <person name="Daum C."/>
            <person name="Ng V."/>
            <person name="Clum A."/>
            <person name="Steindorff A."/>
            <person name="Ohm R."/>
            <person name="Martin F."/>
            <person name="Silar P."/>
            <person name="Natvig D."/>
            <person name="Lalanne C."/>
            <person name="Gautier V."/>
            <person name="Ament-Velasquez S.L."/>
            <person name="Kruys A."/>
            <person name="Hutchinson M.I."/>
            <person name="Powell A.J."/>
            <person name="Barry K."/>
            <person name="Miller A.N."/>
            <person name="Grigoriev I.V."/>
            <person name="Debuchy R."/>
            <person name="Gladieux P."/>
            <person name="Thoren M.H."/>
            <person name="Johannesson H."/>
        </authorList>
    </citation>
    <scope>NUCLEOTIDE SEQUENCE</scope>
    <source>
        <strain evidence="3">PSN324</strain>
    </source>
</reference>
<evidence type="ECO:0000313" key="4">
    <source>
        <dbReference type="Proteomes" id="UP001321749"/>
    </source>
</evidence>
<keyword evidence="4" id="KW-1185">Reference proteome</keyword>
<keyword evidence="2" id="KW-1133">Transmembrane helix</keyword>
<keyword evidence="2" id="KW-0472">Membrane</keyword>
<feature type="compositionally biased region" description="Low complexity" evidence="1">
    <location>
        <begin position="183"/>
        <end position="193"/>
    </location>
</feature>
<keyword evidence="2" id="KW-0812">Transmembrane</keyword>
<organism evidence="3 4">
    <name type="scientific">Cladorrhinum samala</name>
    <dbReference type="NCBI Taxonomy" id="585594"/>
    <lineage>
        <taxon>Eukaryota</taxon>
        <taxon>Fungi</taxon>
        <taxon>Dikarya</taxon>
        <taxon>Ascomycota</taxon>
        <taxon>Pezizomycotina</taxon>
        <taxon>Sordariomycetes</taxon>
        <taxon>Sordariomycetidae</taxon>
        <taxon>Sordariales</taxon>
        <taxon>Podosporaceae</taxon>
        <taxon>Cladorrhinum</taxon>
    </lineage>
</organism>
<feature type="compositionally biased region" description="Low complexity" evidence="1">
    <location>
        <begin position="284"/>
        <end position="301"/>
    </location>
</feature>
<evidence type="ECO:0000256" key="2">
    <source>
        <dbReference type="SAM" id="Phobius"/>
    </source>
</evidence>
<dbReference type="Proteomes" id="UP001321749">
    <property type="component" value="Unassembled WGS sequence"/>
</dbReference>
<dbReference type="AlphaFoldDB" id="A0AAV9HT87"/>
<evidence type="ECO:0000313" key="3">
    <source>
        <dbReference type="EMBL" id="KAK4462991.1"/>
    </source>
</evidence>
<gene>
    <name evidence="3" type="ORF">QBC42DRAFT_73365</name>
</gene>
<proteinExistence type="predicted"/>
<accession>A0AAV9HT87</accession>
<feature type="transmembrane region" description="Helical" evidence="2">
    <location>
        <begin position="214"/>
        <end position="234"/>
    </location>
</feature>